<dbReference type="PANTHER" id="PTHR12103:SF12">
    <property type="entry name" value="FI20020P1"/>
    <property type="match status" value="1"/>
</dbReference>
<feature type="transmembrane region" description="Helical" evidence="10">
    <location>
        <begin position="143"/>
        <end position="163"/>
    </location>
</feature>
<keyword evidence="8 10" id="KW-1133">Transmembrane helix</keyword>
<feature type="transmembrane region" description="Helical" evidence="10">
    <location>
        <begin position="110"/>
        <end position="131"/>
    </location>
</feature>
<evidence type="ECO:0000256" key="10">
    <source>
        <dbReference type="SAM" id="Phobius"/>
    </source>
</evidence>
<dbReference type="GO" id="GO:0016020">
    <property type="term" value="C:membrane"/>
    <property type="evidence" value="ECO:0007669"/>
    <property type="project" value="UniProtKB-SubCell"/>
</dbReference>
<dbReference type="AlphaFoldDB" id="A0A4Y7JQ65"/>
<keyword evidence="5" id="KW-0479">Metal-binding</keyword>
<evidence type="ECO:0000256" key="1">
    <source>
        <dbReference type="ARBA" id="ARBA00004141"/>
    </source>
</evidence>
<evidence type="ECO:0000256" key="9">
    <source>
        <dbReference type="ARBA" id="ARBA00023136"/>
    </source>
</evidence>
<keyword evidence="4 10" id="KW-0812">Transmembrane</keyword>
<dbReference type="EMBL" id="CM010719">
    <property type="protein sequence ID" value="RZC61869.1"/>
    <property type="molecule type" value="Genomic_DNA"/>
</dbReference>
<evidence type="ECO:0000256" key="5">
    <source>
        <dbReference type="ARBA" id="ARBA00022723"/>
    </source>
</evidence>
<proteinExistence type="inferred from homology"/>
<evidence type="ECO:0000256" key="2">
    <source>
        <dbReference type="ARBA" id="ARBA00006665"/>
    </source>
</evidence>
<sequence>MKSNNISYYHLTYHSSFREDYRSSSSTDLGVFKEEICGQHLAWLHAVQLVHVKLVEQLYPASVDVLLELLIVVFLLSLLPFHGSSEKLLFLSWRKSHPDSRYEWFETDDVLRVSLGNFLFFTILAIIMIGVKDQKDPRGRLHHGGWMMKVVSWCLLVIFMFSFQMGSSPFMNLGLDNTQVYGSDYDYTLAHYLANLQSLIYDLAKDHIVNEFKYREICSTFEYDPSFSIRGLYYDKLKGCLLKLDFFGLIEPDACFFGRRKLSRKEIEEMYGPRHIGQACGLVQLMDFFCFSEHFVDATLQFDASYIYEDVNRAIQHVHPSGLVHRGILSDPQRYVVKNMLKEKGKKLFLMTNSPYYFVDGGMRSMLEELNEERQLTRS</sequence>
<name>A0A4Y7JQ65_PAPSO</name>
<dbReference type="Proteomes" id="UP000316621">
    <property type="component" value="Chromosome 5"/>
</dbReference>
<dbReference type="Pfam" id="PF05761">
    <property type="entry name" value="5_nucleotid"/>
    <property type="match status" value="1"/>
</dbReference>
<keyword evidence="6" id="KW-0378">Hydrolase</keyword>
<keyword evidence="7" id="KW-0460">Magnesium</keyword>
<gene>
    <name evidence="11" type="ORF">C5167_023632</name>
</gene>
<accession>A0A4Y7JQ65</accession>
<dbReference type="InterPro" id="IPR008380">
    <property type="entry name" value="HAD-SF_hydro_IG_5-nucl"/>
</dbReference>
<feature type="transmembrane region" description="Helical" evidence="10">
    <location>
        <begin position="65"/>
        <end position="83"/>
    </location>
</feature>
<reference evidence="11 12" key="1">
    <citation type="journal article" date="2018" name="Science">
        <title>The opium poppy genome and morphinan production.</title>
        <authorList>
            <person name="Guo L."/>
            <person name="Winzer T."/>
            <person name="Yang X."/>
            <person name="Li Y."/>
            <person name="Ning Z."/>
            <person name="He Z."/>
            <person name="Teodor R."/>
            <person name="Lu Y."/>
            <person name="Bowser T.A."/>
            <person name="Graham I.A."/>
            <person name="Ye K."/>
        </authorList>
    </citation>
    <scope>NUCLEOTIDE SEQUENCE [LARGE SCALE GENOMIC DNA]</scope>
    <source>
        <strain evidence="12">cv. HN1</strain>
        <tissue evidence="11">Leaves</tissue>
    </source>
</reference>
<dbReference type="SUPFAM" id="SSF56784">
    <property type="entry name" value="HAD-like"/>
    <property type="match status" value="1"/>
</dbReference>
<evidence type="ECO:0000256" key="3">
    <source>
        <dbReference type="ARBA" id="ARBA00009589"/>
    </source>
</evidence>
<evidence type="ECO:0000256" key="4">
    <source>
        <dbReference type="ARBA" id="ARBA00022692"/>
    </source>
</evidence>
<organism evidence="11 12">
    <name type="scientific">Papaver somniferum</name>
    <name type="common">Opium poppy</name>
    <dbReference type="NCBI Taxonomy" id="3469"/>
    <lineage>
        <taxon>Eukaryota</taxon>
        <taxon>Viridiplantae</taxon>
        <taxon>Streptophyta</taxon>
        <taxon>Embryophyta</taxon>
        <taxon>Tracheophyta</taxon>
        <taxon>Spermatophyta</taxon>
        <taxon>Magnoliopsida</taxon>
        <taxon>Ranunculales</taxon>
        <taxon>Papaveraceae</taxon>
        <taxon>Papaveroideae</taxon>
        <taxon>Papaver</taxon>
    </lineage>
</organism>
<evidence type="ECO:0000256" key="7">
    <source>
        <dbReference type="ARBA" id="ARBA00022842"/>
    </source>
</evidence>
<evidence type="ECO:0000313" key="12">
    <source>
        <dbReference type="Proteomes" id="UP000316621"/>
    </source>
</evidence>
<keyword evidence="9 10" id="KW-0472">Membrane</keyword>
<evidence type="ECO:0000256" key="8">
    <source>
        <dbReference type="ARBA" id="ARBA00022989"/>
    </source>
</evidence>
<comment type="similarity">
    <text evidence="2">Belongs to the TDE1 family.</text>
</comment>
<dbReference type="GO" id="GO:0008253">
    <property type="term" value="F:5'-nucleotidase activity"/>
    <property type="evidence" value="ECO:0007669"/>
    <property type="project" value="TreeGrafter"/>
</dbReference>
<dbReference type="InterPro" id="IPR005016">
    <property type="entry name" value="TDE1/TMS"/>
</dbReference>
<dbReference type="InterPro" id="IPR023214">
    <property type="entry name" value="HAD_sf"/>
</dbReference>
<comment type="similarity">
    <text evidence="3">Belongs to the 5'(3')-deoxyribonucleotidase family.</text>
</comment>
<comment type="subcellular location">
    <subcellularLocation>
        <location evidence="1">Membrane</location>
        <topology evidence="1">Multi-pass membrane protein</topology>
    </subcellularLocation>
</comment>
<dbReference type="Gene3D" id="3.40.50.1000">
    <property type="entry name" value="HAD superfamily/HAD-like"/>
    <property type="match status" value="1"/>
</dbReference>
<evidence type="ECO:0000256" key="6">
    <source>
        <dbReference type="ARBA" id="ARBA00022801"/>
    </source>
</evidence>
<dbReference type="PANTHER" id="PTHR12103">
    <property type="entry name" value="5'-NUCLEOTIDASE DOMAIN-CONTAINING"/>
    <property type="match status" value="1"/>
</dbReference>
<keyword evidence="12" id="KW-1185">Reference proteome</keyword>
<evidence type="ECO:0000313" key="11">
    <source>
        <dbReference type="EMBL" id="RZC61869.1"/>
    </source>
</evidence>
<dbReference type="Gramene" id="RZC61869">
    <property type="protein sequence ID" value="RZC61869"/>
    <property type="gene ID" value="C5167_023632"/>
</dbReference>
<dbReference type="Pfam" id="PF03348">
    <property type="entry name" value="Serinc"/>
    <property type="match status" value="1"/>
</dbReference>
<dbReference type="GO" id="GO:0046872">
    <property type="term" value="F:metal ion binding"/>
    <property type="evidence" value="ECO:0007669"/>
    <property type="project" value="UniProtKB-KW"/>
</dbReference>
<dbReference type="InterPro" id="IPR036412">
    <property type="entry name" value="HAD-like_sf"/>
</dbReference>
<protein>
    <submittedName>
        <fullName evidence="11">Uncharacterized protein</fullName>
    </submittedName>
</protein>